<dbReference type="Proteomes" id="UP000638732">
    <property type="component" value="Unassembled WGS sequence"/>
</dbReference>
<name>A0A965ZFB4_9SPHI</name>
<feature type="domain" description="Glycosyl transferase family 1" evidence="1">
    <location>
        <begin position="178"/>
        <end position="324"/>
    </location>
</feature>
<dbReference type="Pfam" id="PF00534">
    <property type="entry name" value="Glycos_transf_1"/>
    <property type="match status" value="1"/>
</dbReference>
<dbReference type="AlphaFoldDB" id="A0A965ZFB4"/>
<evidence type="ECO:0000313" key="3">
    <source>
        <dbReference type="Proteomes" id="UP000638732"/>
    </source>
</evidence>
<comment type="caution">
    <text evidence="2">The sequence shown here is derived from an EMBL/GenBank/DDBJ whole genome shotgun (WGS) entry which is preliminary data.</text>
</comment>
<protein>
    <submittedName>
        <fullName evidence="2">Glycosyltransferase</fullName>
    </submittedName>
</protein>
<reference evidence="2" key="2">
    <citation type="submission" date="2020-10" db="EMBL/GenBank/DDBJ databases">
        <title>Mucilaginibacter sp. nov., isolated from soil.</title>
        <authorList>
            <person name="Jeon C.O."/>
        </authorList>
    </citation>
    <scope>NUCLEOTIDE SEQUENCE</scope>
    <source>
        <strain evidence="2">R11</strain>
    </source>
</reference>
<dbReference type="CDD" id="cd03801">
    <property type="entry name" value="GT4_PimA-like"/>
    <property type="match status" value="1"/>
</dbReference>
<dbReference type="InterPro" id="IPR050194">
    <property type="entry name" value="Glycosyltransferase_grp1"/>
</dbReference>
<dbReference type="SUPFAM" id="SSF53756">
    <property type="entry name" value="UDP-Glycosyltransferase/glycogen phosphorylase"/>
    <property type="match status" value="1"/>
</dbReference>
<reference evidence="2" key="1">
    <citation type="submission" date="2020-01" db="EMBL/GenBank/DDBJ databases">
        <authorList>
            <person name="Seo Y.L."/>
        </authorList>
    </citation>
    <scope>NUCLEOTIDE SEQUENCE</scope>
    <source>
        <strain evidence="2">R11</strain>
    </source>
</reference>
<proteinExistence type="predicted"/>
<sequence length="370" mass="42213">MIKLVDVTYYSHLEYQKPEQVLERHHLVTRYAGLLKDKMHILFLKHAGFEGFCVDNGLLYYFFKGVNKFRYLALRANKLIANQEPDVVLVQGLSFPMEVIALRLQCGSRCKIVVQHHGEQPFTGIKLWLQRLAAKMTDAYLFTSEGNAEAWQDKGVIKKRHQIFEVLEASAQVSAYNKQNSRKKLNIPLGVKTFLWVGRLNANKDPLCILKAFGHYLNLQPSALLYMIYQTDDLLPDINVLLENDSRLKTAVILVGKTTHNDLPWWFSAADYYLSGSHKEGSGYALLEAMACGCIPVVTAIPPFRKITAEGKYGYLFKPGDCWDLYRMLCKLEQPQMLTSEAVINHFNESLSFDRIAEDVYEACRMVVGS</sequence>
<dbReference type="PANTHER" id="PTHR45947:SF3">
    <property type="entry name" value="SULFOQUINOVOSYL TRANSFERASE SQD2"/>
    <property type="match status" value="1"/>
</dbReference>
<evidence type="ECO:0000259" key="1">
    <source>
        <dbReference type="Pfam" id="PF00534"/>
    </source>
</evidence>
<organism evidence="2 3">
    <name type="scientific">Mucilaginibacter agri</name>
    <dbReference type="NCBI Taxonomy" id="2695265"/>
    <lineage>
        <taxon>Bacteria</taxon>
        <taxon>Pseudomonadati</taxon>
        <taxon>Bacteroidota</taxon>
        <taxon>Sphingobacteriia</taxon>
        <taxon>Sphingobacteriales</taxon>
        <taxon>Sphingobacteriaceae</taxon>
        <taxon>Mucilaginibacter</taxon>
    </lineage>
</organism>
<dbReference type="Gene3D" id="3.40.50.2000">
    <property type="entry name" value="Glycogen Phosphorylase B"/>
    <property type="match status" value="2"/>
</dbReference>
<dbReference type="EMBL" id="WWEO01000040">
    <property type="protein sequence ID" value="NCD69057.1"/>
    <property type="molecule type" value="Genomic_DNA"/>
</dbReference>
<gene>
    <name evidence="2" type="ORF">GSY63_06790</name>
</gene>
<dbReference type="GO" id="GO:0016757">
    <property type="term" value="F:glycosyltransferase activity"/>
    <property type="evidence" value="ECO:0007669"/>
    <property type="project" value="InterPro"/>
</dbReference>
<dbReference type="InterPro" id="IPR001296">
    <property type="entry name" value="Glyco_trans_1"/>
</dbReference>
<keyword evidence="3" id="KW-1185">Reference proteome</keyword>
<dbReference type="RefSeq" id="WP_166585037.1">
    <property type="nucleotide sequence ID" value="NZ_WWEO01000040.1"/>
</dbReference>
<evidence type="ECO:0000313" key="2">
    <source>
        <dbReference type="EMBL" id="NCD69057.1"/>
    </source>
</evidence>
<dbReference type="PANTHER" id="PTHR45947">
    <property type="entry name" value="SULFOQUINOVOSYL TRANSFERASE SQD2"/>
    <property type="match status" value="1"/>
</dbReference>
<accession>A0A965ZFB4</accession>